<gene>
    <name evidence="14" type="ordered locus">Thivi_0872</name>
</gene>
<dbReference type="GO" id="GO:0046656">
    <property type="term" value="P:folic acid biosynthetic process"/>
    <property type="evidence" value="ECO:0007669"/>
    <property type="project" value="UniProtKB-KW"/>
</dbReference>
<dbReference type="EMBL" id="CP003154">
    <property type="protein sequence ID" value="AFL72910.1"/>
    <property type="molecule type" value="Genomic_DNA"/>
</dbReference>
<dbReference type="InterPro" id="IPR035907">
    <property type="entry name" value="Hppk_sf"/>
</dbReference>
<dbReference type="GO" id="GO:0016301">
    <property type="term" value="F:kinase activity"/>
    <property type="evidence" value="ECO:0007669"/>
    <property type="project" value="UniProtKB-KW"/>
</dbReference>
<sequence>MRLRSFSIVERLQKYNQSQAKPCFLSRYHARMIQQAHAYIAVGSNIEPWRNIPCCLDRLRSLPDSRLVLESSWYRTSPWGIESQPEFINLVIGLETRLSPRQLLAETQAIETRLERLRILKNGPRTIDLDLLLFGDTILDDSNLKIPHPGLLLRDFMLIPLIEIAPEIIHPELGRPLSDLTQEIQYRQIVARVPSAKQT</sequence>
<dbReference type="GO" id="GO:0046654">
    <property type="term" value="P:tetrahydrofolate biosynthetic process"/>
    <property type="evidence" value="ECO:0007669"/>
    <property type="project" value="UniProtKB-UniPathway"/>
</dbReference>
<keyword evidence="7 14" id="KW-0418">Kinase</keyword>
<dbReference type="PANTHER" id="PTHR43071">
    <property type="entry name" value="2-AMINO-4-HYDROXY-6-HYDROXYMETHYLDIHYDROPTERIDINE PYROPHOSPHOKINASE"/>
    <property type="match status" value="1"/>
</dbReference>
<comment type="pathway">
    <text evidence="1">Cofactor biosynthesis; tetrahydrofolate biosynthesis; 2-amino-4-hydroxy-6-hydroxymethyl-7,8-dihydropteridine diphosphate from 7,8-dihydroneopterin triphosphate: step 4/4.</text>
</comment>
<dbReference type="PANTHER" id="PTHR43071:SF1">
    <property type="entry name" value="2-AMINO-4-HYDROXY-6-HYDROXYMETHYLDIHYDROPTERIDINE PYROPHOSPHOKINASE"/>
    <property type="match status" value="1"/>
</dbReference>
<comment type="function">
    <text evidence="10">Catalyzes the transfer of pyrophosphate from adenosine triphosphate (ATP) to 6-hydroxymethyl-7,8-dihydropterin, an enzymatic step in folate biosynthesis pathway.</text>
</comment>
<dbReference type="Proteomes" id="UP000006062">
    <property type="component" value="Chromosome"/>
</dbReference>
<dbReference type="GO" id="GO:0003848">
    <property type="term" value="F:2-amino-4-hydroxy-6-hydroxymethyldihydropteridine diphosphokinase activity"/>
    <property type="evidence" value="ECO:0007669"/>
    <property type="project" value="UniProtKB-EC"/>
</dbReference>
<dbReference type="PROSITE" id="PS00794">
    <property type="entry name" value="HPPK"/>
    <property type="match status" value="1"/>
</dbReference>
<dbReference type="STRING" id="765911.Thivi_0872"/>
<evidence type="ECO:0000256" key="7">
    <source>
        <dbReference type="ARBA" id="ARBA00022777"/>
    </source>
</evidence>
<evidence type="ECO:0000313" key="15">
    <source>
        <dbReference type="Proteomes" id="UP000006062"/>
    </source>
</evidence>
<accession>I3Y7E2</accession>
<dbReference type="NCBIfam" id="TIGR01498">
    <property type="entry name" value="folK"/>
    <property type="match status" value="1"/>
</dbReference>
<dbReference type="eggNOG" id="COG0801">
    <property type="taxonomic scope" value="Bacteria"/>
</dbReference>
<evidence type="ECO:0000256" key="1">
    <source>
        <dbReference type="ARBA" id="ARBA00005051"/>
    </source>
</evidence>
<reference evidence="14 15" key="1">
    <citation type="submission" date="2012-06" db="EMBL/GenBank/DDBJ databases">
        <title>Complete sequence of Thiocystis violascens DSM 198.</title>
        <authorList>
            <consortium name="US DOE Joint Genome Institute"/>
            <person name="Lucas S."/>
            <person name="Han J."/>
            <person name="Lapidus A."/>
            <person name="Cheng J.-F."/>
            <person name="Goodwin L."/>
            <person name="Pitluck S."/>
            <person name="Peters L."/>
            <person name="Ovchinnikova G."/>
            <person name="Teshima H."/>
            <person name="Detter J.C."/>
            <person name="Han C."/>
            <person name="Tapia R."/>
            <person name="Land M."/>
            <person name="Hauser L."/>
            <person name="Kyrpides N."/>
            <person name="Ivanova N."/>
            <person name="Pagani I."/>
            <person name="Vogl K."/>
            <person name="Liu Z."/>
            <person name="Frigaard N.-U."/>
            <person name="Bryant D."/>
            <person name="Woyke T."/>
        </authorList>
    </citation>
    <scope>NUCLEOTIDE SEQUENCE [LARGE SCALE GENOMIC DNA]</scope>
    <source>
        <strain evidence="15">ATCC 17096 / DSM 198 / 6111</strain>
    </source>
</reference>
<dbReference type="EC" id="2.7.6.3" evidence="3"/>
<evidence type="ECO:0000256" key="2">
    <source>
        <dbReference type="ARBA" id="ARBA00005810"/>
    </source>
</evidence>
<keyword evidence="6" id="KW-0547">Nucleotide-binding</keyword>
<name>I3Y7E2_THIV6</name>
<proteinExistence type="inferred from homology"/>
<dbReference type="HOGENOM" id="CLU_097916_0_1_6"/>
<evidence type="ECO:0000256" key="4">
    <source>
        <dbReference type="ARBA" id="ARBA00016218"/>
    </source>
</evidence>
<dbReference type="CDD" id="cd00483">
    <property type="entry name" value="HPPK"/>
    <property type="match status" value="1"/>
</dbReference>
<dbReference type="GO" id="GO:0005524">
    <property type="term" value="F:ATP binding"/>
    <property type="evidence" value="ECO:0007669"/>
    <property type="project" value="UniProtKB-KW"/>
</dbReference>
<dbReference type="UniPathway" id="UPA00077">
    <property type="reaction ID" value="UER00155"/>
</dbReference>
<evidence type="ECO:0000256" key="12">
    <source>
        <dbReference type="ARBA" id="ARBA00033413"/>
    </source>
</evidence>
<dbReference type="KEGG" id="tvi:Thivi_0872"/>
<comment type="similarity">
    <text evidence="2">Belongs to the HPPK family.</text>
</comment>
<evidence type="ECO:0000256" key="5">
    <source>
        <dbReference type="ARBA" id="ARBA00022679"/>
    </source>
</evidence>
<keyword evidence="8" id="KW-0067">ATP-binding</keyword>
<evidence type="ECO:0000313" key="14">
    <source>
        <dbReference type="EMBL" id="AFL72910.1"/>
    </source>
</evidence>
<dbReference type="Gene3D" id="3.30.70.560">
    <property type="entry name" value="7,8-Dihydro-6-hydroxymethylpterin-pyrophosphokinase HPPK"/>
    <property type="match status" value="1"/>
</dbReference>
<evidence type="ECO:0000256" key="10">
    <source>
        <dbReference type="ARBA" id="ARBA00029409"/>
    </source>
</evidence>
<dbReference type="InterPro" id="IPR000550">
    <property type="entry name" value="Hppk"/>
</dbReference>
<keyword evidence="5" id="KW-0808">Transferase</keyword>
<organism evidence="14 15">
    <name type="scientific">Thiocystis violascens (strain ATCC 17096 / DSM 198 / 6111)</name>
    <name type="common">Chromatium violascens</name>
    <dbReference type="NCBI Taxonomy" id="765911"/>
    <lineage>
        <taxon>Bacteria</taxon>
        <taxon>Pseudomonadati</taxon>
        <taxon>Pseudomonadota</taxon>
        <taxon>Gammaproteobacteria</taxon>
        <taxon>Chromatiales</taxon>
        <taxon>Chromatiaceae</taxon>
        <taxon>Thiocystis</taxon>
    </lineage>
</organism>
<dbReference type="Pfam" id="PF01288">
    <property type="entry name" value="HPPK"/>
    <property type="match status" value="1"/>
</dbReference>
<dbReference type="AlphaFoldDB" id="I3Y7E2"/>
<dbReference type="SUPFAM" id="SSF55083">
    <property type="entry name" value="6-hydroxymethyl-7,8-dihydropterin pyrophosphokinase, HPPK"/>
    <property type="match status" value="1"/>
</dbReference>
<evidence type="ECO:0000256" key="8">
    <source>
        <dbReference type="ARBA" id="ARBA00022840"/>
    </source>
</evidence>
<keyword evidence="9" id="KW-0289">Folate biosynthesis</keyword>
<evidence type="ECO:0000256" key="6">
    <source>
        <dbReference type="ARBA" id="ARBA00022741"/>
    </source>
</evidence>
<evidence type="ECO:0000256" key="11">
    <source>
        <dbReference type="ARBA" id="ARBA00029766"/>
    </source>
</evidence>
<evidence type="ECO:0000256" key="3">
    <source>
        <dbReference type="ARBA" id="ARBA00013253"/>
    </source>
</evidence>
<evidence type="ECO:0000256" key="9">
    <source>
        <dbReference type="ARBA" id="ARBA00022909"/>
    </source>
</evidence>
<feature type="domain" description="7,8-dihydro-6-hydroxymethylpterin-pyrophosphokinase" evidence="13">
    <location>
        <begin position="121"/>
        <end position="132"/>
    </location>
</feature>
<evidence type="ECO:0000259" key="13">
    <source>
        <dbReference type="PROSITE" id="PS00794"/>
    </source>
</evidence>
<keyword evidence="15" id="KW-1185">Reference proteome</keyword>
<protein>
    <recommendedName>
        <fullName evidence="4">2-amino-4-hydroxy-6-hydroxymethyldihydropteridine pyrophosphokinase</fullName>
        <ecNumber evidence="3">2.7.6.3</ecNumber>
    </recommendedName>
    <alternativeName>
        <fullName evidence="11">6-hydroxymethyl-7,8-dihydropterin pyrophosphokinase</fullName>
    </alternativeName>
    <alternativeName>
        <fullName evidence="12">7,8-dihydro-6-hydroxymethylpterin-pyrophosphokinase</fullName>
    </alternativeName>
</protein>